<comment type="similarity">
    <text evidence="1 2">Belongs to the enoyl-CoA hydratase/isomerase family.</text>
</comment>
<dbReference type="Proteomes" id="UP000037442">
    <property type="component" value="Unassembled WGS sequence"/>
</dbReference>
<evidence type="ECO:0000256" key="1">
    <source>
        <dbReference type="ARBA" id="ARBA00005254"/>
    </source>
</evidence>
<accession>A0A0L7MR43</accession>
<dbReference type="InterPro" id="IPR018376">
    <property type="entry name" value="Enoyl-CoA_hyd/isom_CS"/>
</dbReference>
<proteinExistence type="inferred from homology"/>
<reference evidence="4" key="1">
    <citation type="submission" date="2014-06" db="EMBL/GenBank/DDBJ databases">
        <title>Draft genome sequence of C. testosteroni WDL7.</title>
        <authorList>
            <person name="Wu Y."/>
            <person name="Seshan H."/>
            <person name="Arumugam K."/>
        </authorList>
    </citation>
    <scope>NUCLEOTIDE SEQUENCE [LARGE SCALE GENOMIC DNA]</scope>
    <source>
        <strain evidence="4">WDL7</strain>
    </source>
</reference>
<name>A0A0L7MR43_COMTE</name>
<dbReference type="InterPro" id="IPR029045">
    <property type="entry name" value="ClpP/crotonase-like_dom_sf"/>
</dbReference>
<dbReference type="SUPFAM" id="SSF52096">
    <property type="entry name" value="ClpP/crotonase"/>
    <property type="match status" value="1"/>
</dbReference>
<dbReference type="CDD" id="cd06558">
    <property type="entry name" value="crotonase-like"/>
    <property type="match status" value="1"/>
</dbReference>
<dbReference type="PANTHER" id="PTHR43802">
    <property type="entry name" value="ENOYL-COA HYDRATASE"/>
    <property type="match status" value="1"/>
</dbReference>
<evidence type="ECO:0000313" key="3">
    <source>
        <dbReference type="EMBL" id="KOC24396.1"/>
    </source>
</evidence>
<evidence type="ECO:0000313" key="4">
    <source>
        <dbReference type="Proteomes" id="UP000037442"/>
    </source>
</evidence>
<dbReference type="Gene3D" id="1.10.12.10">
    <property type="entry name" value="Lyase 2-enoyl-coa Hydratase, Chain A, domain 2"/>
    <property type="match status" value="1"/>
</dbReference>
<dbReference type="PANTHER" id="PTHR43802:SF1">
    <property type="entry name" value="IP11341P-RELATED"/>
    <property type="match status" value="1"/>
</dbReference>
<dbReference type="PATRIC" id="fig|285.49.peg.1135"/>
<dbReference type="Pfam" id="PF00378">
    <property type="entry name" value="ECH_1"/>
    <property type="match status" value="1"/>
</dbReference>
<dbReference type="InterPro" id="IPR001753">
    <property type="entry name" value="Enoyl-CoA_hydra/iso"/>
</dbReference>
<dbReference type="AlphaFoldDB" id="A0A0L7MR43"/>
<gene>
    <name evidence="3" type="ORF">GL58_05435</name>
</gene>
<evidence type="ECO:0000256" key="2">
    <source>
        <dbReference type="RuleBase" id="RU003707"/>
    </source>
</evidence>
<organism evidence="3 4">
    <name type="scientific">Comamonas testosteroni</name>
    <name type="common">Pseudomonas testosteroni</name>
    <dbReference type="NCBI Taxonomy" id="285"/>
    <lineage>
        <taxon>Bacteria</taxon>
        <taxon>Pseudomonadati</taxon>
        <taxon>Pseudomonadota</taxon>
        <taxon>Betaproteobacteria</taxon>
        <taxon>Burkholderiales</taxon>
        <taxon>Comamonadaceae</taxon>
        <taxon>Comamonas</taxon>
    </lineage>
</organism>
<protein>
    <recommendedName>
        <fullName evidence="5">Enoyl-CoA hydratase</fullName>
    </recommendedName>
</protein>
<dbReference type="Gene3D" id="3.90.226.10">
    <property type="entry name" value="2-enoyl-CoA Hydratase, Chain A, domain 1"/>
    <property type="match status" value="1"/>
</dbReference>
<evidence type="ECO:0008006" key="5">
    <source>
        <dbReference type="Google" id="ProtNLM"/>
    </source>
</evidence>
<sequence length="265" mass="28289">MTNTQEHPSLITSRETGVLCMTINAPQVRNSLQAPGVLDGLLNALEELEQDPTLRAAVLTGAGGAFCSGGDLRQLSEKNEAEVRRNMTRNAWLYRRLALSDKLIIAAVDGPAYGAGLGLALACDLVVAGKDAMFCSAFTRVGAMPDAALFWSLPSRVGTTQARRMMLLATEVNAERALQTGLADEHVADGSALPTALALAHKIARGPQRPFGRIKAGLRRAPMSLEDALAFQLDNAPGLFAGADFKEGANAFFEKRRPVFGQQDQ</sequence>
<dbReference type="PROSITE" id="PS00166">
    <property type="entry name" value="ENOYL_COA_HYDRATASE"/>
    <property type="match status" value="1"/>
</dbReference>
<dbReference type="EMBL" id="JNVD01000013">
    <property type="protein sequence ID" value="KOC24396.1"/>
    <property type="molecule type" value="Genomic_DNA"/>
</dbReference>
<dbReference type="InterPro" id="IPR014748">
    <property type="entry name" value="Enoyl-CoA_hydra_C"/>
</dbReference>
<dbReference type="RefSeq" id="WP_053282828.1">
    <property type="nucleotide sequence ID" value="NZ_JNVD01000013.1"/>
</dbReference>
<comment type="caution">
    <text evidence="3">The sequence shown here is derived from an EMBL/GenBank/DDBJ whole genome shotgun (WGS) entry which is preliminary data.</text>
</comment>
<dbReference type="GO" id="GO:0003824">
    <property type="term" value="F:catalytic activity"/>
    <property type="evidence" value="ECO:0007669"/>
    <property type="project" value="InterPro"/>
</dbReference>